<keyword evidence="1" id="KW-0378">Hydrolase</keyword>
<sequence>MSHYVVDNFQNFDSRTYEIYPNIPHQKVNFTNRFGITIAGDLYFPEEFDENKAYAALIVCHPHGGVKEQGNGMYAQEMATKGFVSLAIDFSYFGESGGMSRQMSTPEGFIEDIMQLLIISAQERM</sequence>
<gene>
    <name evidence="1" type="ORF">DT065_09295</name>
</gene>
<dbReference type="PANTHER" id="PTHR47751:SF1">
    <property type="entry name" value="SUPERFAMILY HYDROLASE, PUTATIVE (AFU_ORTHOLOGUE AFUA_2G16580)-RELATED"/>
    <property type="match status" value="1"/>
</dbReference>
<reference evidence="1 2" key="1">
    <citation type="journal article" date="2018" name="J. Microbiol.">
        <title>Salicibibacter kimchii gen. nov., sp. nov., a moderately halophilic and alkalitolerant bacterium in the family Bacillaceae, isolated from kimchi.</title>
        <authorList>
            <person name="Jang J.Y."/>
            <person name="Oh Y.J."/>
            <person name="Lim S.K."/>
            <person name="Park H.K."/>
            <person name="Lee C."/>
            <person name="Kim J.Y."/>
            <person name="Lee M.A."/>
            <person name="Choi H.J."/>
        </authorList>
    </citation>
    <scope>NUCLEOTIDE SEQUENCE [LARGE SCALE GENOMIC DNA]</scope>
    <source>
        <strain evidence="1 2">NKC1-1</strain>
    </source>
</reference>
<evidence type="ECO:0000313" key="1">
    <source>
        <dbReference type="EMBL" id="AXF56192.1"/>
    </source>
</evidence>
<organism evidence="1 2">
    <name type="scientific">Salicibibacter kimchii</name>
    <dbReference type="NCBI Taxonomy" id="2099786"/>
    <lineage>
        <taxon>Bacteria</taxon>
        <taxon>Bacillati</taxon>
        <taxon>Bacillota</taxon>
        <taxon>Bacilli</taxon>
        <taxon>Bacillales</taxon>
        <taxon>Bacillaceae</taxon>
        <taxon>Salicibibacter</taxon>
    </lineage>
</organism>
<dbReference type="Proteomes" id="UP000252100">
    <property type="component" value="Chromosome"/>
</dbReference>
<dbReference type="OrthoDB" id="9805123at2"/>
<dbReference type="Gene3D" id="3.40.50.1820">
    <property type="entry name" value="alpha/beta hydrolase"/>
    <property type="match status" value="1"/>
</dbReference>
<name>A0A345BZ11_9BACI</name>
<dbReference type="KEGG" id="rue:DT065_09295"/>
<proteinExistence type="predicted"/>
<dbReference type="InterPro" id="IPR051411">
    <property type="entry name" value="Polyketide_trans_af380"/>
</dbReference>
<dbReference type="PANTHER" id="PTHR47751">
    <property type="entry name" value="SUPERFAMILY HYDROLASE, PUTATIVE (AFU_ORTHOLOGUE AFUA_2G16580)-RELATED"/>
    <property type="match status" value="1"/>
</dbReference>
<accession>A0A345BZ11</accession>
<dbReference type="RefSeq" id="WP_114372756.1">
    <property type="nucleotide sequence ID" value="NZ_CP031092.1"/>
</dbReference>
<dbReference type="GO" id="GO:0016787">
    <property type="term" value="F:hydrolase activity"/>
    <property type="evidence" value="ECO:0007669"/>
    <property type="project" value="UniProtKB-KW"/>
</dbReference>
<keyword evidence="2" id="KW-1185">Reference proteome</keyword>
<protein>
    <submittedName>
        <fullName evidence="1">Alpha/beta hydrolase</fullName>
    </submittedName>
</protein>
<dbReference type="AlphaFoldDB" id="A0A345BZ11"/>
<dbReference type="InterPro" id="IPR029058">
    <property type="entry name" value="AB_hydrolase_fold"/>
</dbReference>
<dbReference type="EMBL" id="CP031092">
    <property type="protein sequence ID" value="AXF56192.1"/>
    <property type="molecule type" value="Genomic_DNA"/>
</dbReference>
<dbReference type="SUPFAM" id="SSF53474">
    <property type="entry name" value="alpha/beta-Hydrolases"/>
    <property type="match status" value="1"/>
</dbReference>
<evidence type="ECO:0000313" key="2">
    <source>
        <dbReference type="Proteomes" id="UP000252100"/>
    </source>
</evidence>